<accession>A0A8H3X9J2</accession>
<comment type="caution">
    <text evidence="1">The sequence shown here is derived from an EMBL/GenBank/DDBJ whole genome shotgun (WGS) entry which is preliminary data.</text>
</comment>
<keyword evidence="2" id="KW-1185">Reference proteome</keyword>
<gene>
    <name evidence="1" type="ORF">F8M41_005767</name>
</gene>
<dbReference type="AlphaFoldDB" id="A0A8H3X9J2"/>
<sequence>MQLDQRQFKDTRAFKTAQGTPAFKTAQVSIGGSRAQKVPKESSYEAELVHALRDCLEPEVKITAQYHIIGEKKIHRYSDIVVVPPPTSGGGPRTGLAMEPMELNGCANGAQKTSIHWLYSELHWLHSQLHWAPLSSIANPALELAAMLGRELSKKYYKTLEYAKLLSSNEVWVVHFMC</sequence>
<evidence type="ECO:0000313" key="1">
    <source>
        <dbReference type="EMBL" id="KAF0429164.1"/>
    </source>
</evidence>
<name>A0A8H3X9J2_GIGMA</name>
<proteinExistence type="predicted"/>
<protein>
    <submittedName>
        <fullName evidence="1">Uncharacterized protein</fullName>
    </submittedName>
</protein>
<evidence type="ECO:0000313" key="2">
    <source>
        <dbReference type="Proteomes" id="UP000439903"/>
    </source>
</evidence>
<dbReference type="Proteomes" id="UP000439903">
    <property type="component" value="Unassembled WGS sequence"/>
</dbReference>
<dbReference type="EMBL" id="WTPW01001553">
    <property type="protein sequence ID" value="KAF0429164.1"/>
    <property type="molecule type" value="Genomic_DNA"/>
</dbReference>
<dbReference type="OrthoDB" id="10442324at2759"/>
<organism evidence="1 2">
    <name type="scientific">Gigaspora margarita</name>
    <dbReference type="NCBI Taxonomy" id="4874"/>
    <lineage>
        <taxon>Eukaryota</taxon>
        <taxon>Fungi</taxon>
        <taxon>Fungi incertae sedis</taxon>
        <taxon>Mucoromycota</taxon>
        <taxon>Glomeromycotina</taxon>
        <taxon>Glomeromycetes</taxon>
        <taxon>Diversisporales</taxon>
        <taxon>Gigasporaceae</taxon>
        <taxon>Gigaspora</taxon>
    </lineage>
</organism>
<reference evidence="1 2" key="1">
    <citation type="journal article" date="2019" name="Environ. Microbiol.">
        <title>At the nexus of three kingdoms: the genome of the mycorrhizal fungus Gigaspora margarita provides insights into plant, endobacterial and fungal interactions.</title>
        <authorList>
            <person name="Venice F."/>
            <person name="Ghignone S."/>
            <person name="Salvioli di Fossalunga A."/>
            <person name="Amselem J."/>
            <person name="Novero M."/>
            <person name="Xianan X."/>
            <person name="Sedzielewska Toro K."/>
            <person name="Morin E."/>
            <person name="Lipzen A."/>
            <person name="Grigoriev I.V."/>
            <person name="Henrissat B."/>
            <person name="Martin F.M."/>
            <person name="Bonfante P."/>
        </authorList>
    </citation>
    <scope>NUCLEOTIDE SEQUENCE [LARGE SCALE GENOMIC DNA]</scope>
    <source>
        <strain evidence="1 2">BEG34</strain>
    </source>
</reference>